<dbReference type="InterPro" id="IPR002816">
    <property type="entry name" value="TraB/PrgY/GumN_fam"/>
</dbReference>
<dbReference type="SUPFAM" id="SSF55383">
    <property type="entry name" value="Copper amine oxidase, domain N"/>
    <property type="match status" value="1"/>
</dbReference>
<dbReference type="EMBL" id="JACXZA010000004">
    <property type="protein sequence ID" value="MBD3920543.1"/>
    <property type="molecule type" value="Genomic_DNA"/>
</dbReference>
<feature type="domain" description="Copper amine oxidase-like N-terminal" evidence="2">
    <location>
        <begin position="37"/>
        <end position="144"/>
    </location>
</feature>
<name>A0ABR8MX40_9BACL</name>
<feature type="chain" id="PRO_5045991828" evidence="1">
    <location>
        <begin position="27"/>
        <end position="429"/>
    </location>
</feature>
<protein>
    <submittedName>
        <fullName evidence="3">TraB/GumN family protein</fullName>
    </submittedName>
</protein>
<keyword evidence="1" id="KW-0732">Signal</keyword>
<comment type="caution">
    <text evidence="3">The sequence shown here is derived from an EMBL/GenBank/DDBJ whole genome shotgun (WGS) entry which is preliminary data.</text>
</comment>
<proteinExistence type="predicted"/>
<keyword evidence="4" id="KW-1185">Reference proteome</keyword>
<evidence type="ECO:0000256" key="1">
    <source>
        <dbReference type="SAM" id="SignalP"/>
    </source>
</evidence>
<accession>A0ABR8MX40</accession>
<dbReference type="RefSeq" id="WP_191204835.1">
    <property type="nucleotide sequence ID" value="NZ_JACXZA010000004.1"/>
</dbReference>
<dbReference type="InterPro" id="IPR012854">
    <property type="entry name" value="Cu_amine_oxidase-like_N"/>
</dbReference>
<dbReference type="Pfam" id="PF01963">
    <property type="entry name" value="TraB_PrgY_gumN"/>
    <property type="match status" value="1"/>
</dbReference>
<dbReference type="CDD" id="cd14789">
    <property type="entry name" value="Tiki"/>
    <property type="match status" value="1"/>
</dbReference>
<dbReference type="Pfam" id="PF07833">
    <property type="entry name" value="Cu_amine_oxidN1"/>
    <property type="match status" value="1"/>
</dbReference>
<dbReference type="InterPro" id="IPR036582">
    <property type="entry name" value="Mao_N_sf"/>
</dbReference>
<evidence type="ECO:0000259" key="2">
    <source>
        <dbReference type="Pfam" id="PF07833"/>
    </source>
</evidence>
<dbReference type="PANTHER" id="PTHR40590:SF1">
    <property type="entry name" value="CYTOPLASMIC PROTEIN"/>
    <property type="match status" value="1"/>
</dbReference>
<sequence>MKLKKLSSLLLALIVMLSVFSATSYAAAQPSTTVLLDGKPIQLGEGSAEPFVDNGTTFVPMRSLFETLSIDLSWNNTTKTVSGAKGDLSFSLQIGSKTATVNGEKVTLTTAARIVHNVTFVPLRFVGQSTGYNVSWAQATHTISLTSPVVQAAAQSKGFMWKVEKNGNTVYLLGTIHVADKATYPLRPELEAAFKSADYLGVEVDLTQYTQEQIGAILDDLGTYKDGTTLKDHVSADTYKGVTAILKGLGAPENTLDKYEPWVVSLTIPSLMISDAGYQAELGIDQYLMQQALKSSKPIVQLETAEQQYGLFDNLSADLQESLLVDAIKAYNDPSSGEDQNAVDALLNMWKTGDETTLLTLTNAQQNVDHEYYQAFIADRNKGMTNKIEGFLNSTEHKTYFVAVGSLHMIGDDGIVTQLTKDGYTVEKQ</sequence>
<feature type="signal peptide" evidence="1">
    <location>
        <begin position="1"/>
        <end position="26"/>
    </location>
</feature>
<dbReference type="PANTHER" id="PTHR40590">
    <property type="entry name" value="CYTOPLASMIC PROTEIN-RELATED"/>
    <property type="match status" value="1"/>
</dbReference>
<gene>
    <name evidence="3" type="ORF">H8B09_17400</name>
</gene>
<reference evidence="3 4" key="1">
    <citation type="submission" date="2020-09" db="EMBL/GenBank/DDBJ databases">
        <title>Paenibacillus sp. strain PR3 16S rRNA gene Genome sequencing and assembly.</title>
        <authorList>
            <person name="Kim J."/>
        </authorList>
    </citation>
    <scope>NUCLEOTIDE SEQUENCE [LARGE SCALE GENOMIC DNA]</scope>
    <source>
        <strain evidence="3 4">PR3</strain>
    </source>
</reference>
<dbReference type="InterPro" id="IPR047111">
    <property type="entry name" value="YbaP-like"/>
</dbReference>
<evidence type="ECO:0000313" key="3">
    <source>
        <dbReference type="EMBL" id="MBD3920543.1"/>
    </source>
</evidence>
<dbReference type="Proteomes" id="UP000609346">
    <property type="component" value="Unassembled WGS sequence"/>
</dbReference>
<evidence type="ECO:0000313" key="4">
    <source>
        <dbReference type="Proteomes" id="UP000609346"/>
    </source>
</evidence>
<organism evidence="3 4">
    <name type="scientific">Paenibacillus terricola</name>
    <dbReference type="NCBI Taxonomy" id="2763503"/>
    <lineage>
        <taxon>Bacteria</taxon>
        <taxon>Bacillati</taxon>
        <taxon>Bacillota</taxon>
        <taxon>Bacilli</taxon>
        <taxon>Bacillales</taxon>
        <taxon>Paenibacillaceae</taxon>
        <taxon>Paenibacillus</taxon>
    </lineage>
</organism>
<dbReference type="Gene3D" id="3.30.457.10">
    <property type="entry name" value="Copper amine oxidase-like, N-terminal domain"/>
    <property type="match status" value="1"/>
</dbReference>